<keyword evidence="2" id="KW-1185">Reference proteome</keyword>
<comment type="caution">
    <text evidence="1">The sequence shown here is derived from an EMBL/GenBank/DDBJ whole genome shotgun (WGS) entry which is preliminary data.</text>
</comment>
<gene>
    <name evidence="1" type="ORF">HXA33_18815</name>
</gene>
<name>A0A9Q4B5X7_SALAG</name>
<dbReference type="EMBL" id="JABXYM010000002">
    <property type="protein sequence ID" value="MCR6098562.1"/>
    <property type="molecule type" value="Genomic_DNA"/>
</dbReference>
<dbReference type="Proteomes" id="UP001057753">
    <property type="component" value="Unassembled WGS sequence"/>
</dbReference>
<accession>A0A9Q4B5X7</accession>
<dbReference type="RefSeq" id="WP_257822969.1">
    <property type="nucleotide sequence ID" value="NZ_JABXYM010000002.1"/>
</dbReference>
<evidence type="ECO:0000313" key="1">
    <source>
        <dbReference type="EMBL" id="MCR6098562.1"/>
    </source>
</evidence>
<reference evidence="1" key="1">
    <citation type="submission" date="2020-06" db="EMBL/GenBank/DDBJ databases">
        <title>Insight into the genomes of haloalkaliphilic bacilli from Kenyan soda lakes.</title>
        <authorList>
            <person name="Mwirichia R."/>
            <person name="Villamizar G.C."/>
            <person name="Poehlein A."/>
            <person name="Mugweru J."/>
            <person name="Kipnyargis A."/>
            <person name="Kiplimo D."/>
            <person name="Orwa P."/>
            <person name="Daniel R."/>
        </authorList>
    </citation>
    <scope>NUCLEOTIDE SEQUENCE</scope>
    <source>
        <strain evidence="1">B1096_S55</strain>
    </source>
</reference>
<dbReference type="AlphaFoldDB" id="A0A9Q4B5X7"/>
<protein>
    <submittedName>
        <fullName evidence="1">Uncharacterized protein</fullName>
    </submittedName>
</protein>
<proteinExistence type="predicted"/>
<organism evidence="1 2">
    <name type="scientific">Salipaludibacillus agaradhaerens</name>
    <name type="common">Bacillus agaradhaerens</name>
    <dbReference type="NCBI Taxonomy" id="76935"/>
    <lineage>
        <taxon>Bacteria</taxon>
        <taxon>Bacillati</taxon>
        <taxon>Bacillota</taxon>
        <taxon>Bacilli</taxon>
        <taxon>Bacillales</taxon>
        <taxon>Bacillaceae</taxon>
    </lineage>
</organism>
<sequence>MGKDTFYSITDAAIGRAVYLVTSNSVIGRATATALWTIVDLRDRQEGWWKDTLVMVVKEHTNGAKLEITYNRETSYPAAWTTLSRY</sequence>
<evidence type="ECO:0000313" key="2">
    <source>
        <dbReference type="Proteomes" id="UP001057753"/>
    </source>
</evidence>